<keyword evidence="2" id="KW-0482">Metalloprotease</keyword>
<dbReference type="Proteomes" id="UP001732720">
    <property type="component" value="Chromosome 14"/>
</dbReference>
<accession>A0AC58KWY4</accession>
<organism evidence="1 2">
    <name type="scientific">Castor canadensis</name>
    <name type="common">American beaver</name>
    <dbReference type="NCBI Taxonomy" id="51338"/>
    <lineage>
        <taxon>Eukaryota</taxon>
        <taxon>Metazoa</taxon>
        <taxon>Chordata</taxon>
        <taxon>Craniata</taxon>
        <taxon>Vertebrata</taxon>
        <taxon>Euteleostomi</taxon>
        <taxon>Mammalia</taxon>
        <taxon>Eutheria</taxon>
        <taxon>Euarchontoglires</taxon>
        <taxon>Glires</taxon>
        <taxon>Rodentia</taxon>
        <taxon>Castorimorpha</taxon>
        <taxon>Castoridae</taxon>
        <taxon>Castor</taxon>
    </lineage>
</organism>
<keyword evidence="2" id="KW-0378">Hydrolase</keyword>
<keyword evidence="1" id="KW-1185">Reference proteome</keyword>
<protein>
    <submittedName>
        <fullName evidence="2">Disintegrin and metalloproteinase domain-containing protein 32</fullName>
    </submittedName>
</protein>
<name>A0AC58KWY4_CASCN</name>
<keyword evidence="2" id="KW-0645">Protease</keyword>
<gene>
    <name evidence="2" type="primary">Adam32</name>
</gene>
<proteinExistence type="predicted"/>
<reference evidence="2" key="1">
    <citation type="submission" date="2025-08" db="UniProtKB">
        <authorList>
            <consortium name="RefSeq"/>
        </authorList>
    </citation>
    <scope>IDENTIFICATION</scope>
</reference>
<sequence>MTVAYCFGEGRDDIQGFPFGYPCHNNPYHLGQRDNVRILQVTTCVSLTNCSTSSENPFIQIVLPEKIQENTNSEEQISYIIPIDEKPHIVHLKKRYFLADHFMIYLYNQGSVSSQYSDIPALCFYHGYVEGYPHSFVTLNTCSGLRGLLQFENISYGIEPLESAVKNQHILYKLGNASNGTAILQENSRSMEKHQMDYNIFISKKSESPSPYLVPLYLEMNIVVDKGLYDYLGSDSMIVTNKVVEMISLVNSVFNQFKVTVVLSSLELWSDKNKISTIGEVDEVLRRFAEWKQSYLTLRPHDVAYLFIYSYYPNYVGATFPGKMCVTRYSVGIVMYPKDINLEAFSVIVTQMLGLSLGISYDDPVKCHCSEAICIMNPEAMQSSGMKTFSNCSLRDYESFISNAGAKCLQNKPQMQMTPRPVCGNGIVEGNEICDCGPPDKCPSFSCCDSGTCMLKPGAECNAVMEQSCCNSSCMFIRTNDVCRSAQHPECDIPEYCNGTSGFCPPDVTIADGNMCDNNTYFCYDGACHNLDERCEKNFGAGSKNAPFACYEEIQGHTDRFGHCGKDQNNKYVFCGWRNLICGRLVCTYSKRTPISYSHEAHSVIYAFVRNTICVSVDAGTTDPLMIKSGPHCDEDRICINHICVESRMIKSQSENCAKQCSGHGVCTSEGNCHCSEGYEPPNCQQPVPGGLLLPKEKGSIMETAPTKAKKKWLLGLYIGLPVLMVAAMIVVAWNNVKTWLAKEEESLSSK</sequence>
<evidence type="ECO:0000313" key="2">
    <source>
        <dbReference type="RefSeq" id="XP_073909416.1"/>
    </source>
</evidence>
<evidence type="ECO:0000313" key="1">
    <source>
        <dbReference type="Proteomes" id="UP001732720"/>
    </source>
</evidence>
<dbReference type="RefSeq" id="XP_073909416.1">
    <property type="nucleotide sequence ID" value="XM_074053315.1"/>
</dbReference>